<dbReference type="EMBL" id="VMTR01000264">
    <property type="protein sequence ID" value="TVT89565.1"/>
    <property type="molecule type" value="Genomic_DNA"/>
</dbReference>
<protein>
    <submittedName>
        <fullName evidence="2">Uncharacterized protein</fullName>
    </submittedName>
</protein>
<gene>
    <name evidence="2" type="ORF">FQA18_18480</name>
</gene>
<feature type="region of interest" description="Disordered" evidence="1">
    <location>
        <begin position="1"/>
        <end position="31"/>
    </location>
</feature>
<evidence type="ECO:0000313" key="2">
    <source>
        <dbReference type="EMBL" id="TVT89565.1"/>
    </source>
</evidence>
<dbReference type="Proteomes" id="UP000320212">
    <property type="component" value="Unassembled WGS sequence"/>
</dbReference>
<evidence type="ECO:0000256" key="1">
    <source>
        <dbReference type="SAM" id="MobiDB-lite"/>
    </source>
</evidence>
<dbReference type="AlphaFoldDB" id="A0A558FVN5"/>
<evidence type="ECO:0000313" key="3">
    <source>
        <dbReference type="Proteomes" id="UP000320212"/>
    </source>
</evidence>
<feature type="non-terminal residue" evidence="2">
    <location>
        <position position="1"/>
    </location>
</feature>
<reference evidence="2 3" key="1">
    <citation type="submission" date="2019-07" db="EMBL/GenBank/DDBJ databases">
        <title>Draft genome sequence of Haloferax volcanii SS0101, isolated from salt farm in Samut Sakhon, Thailand.</title>
        <authorList>
            <person name="Wanthongcharoen S."/>
            <person name="Yamprayoonswat W."/>
            <person name="Ruangsuj P."/>
            <person name="Thongpramul N."/>
            <person name="Jumpathong W."/>
            <person name="Sittihan S."/>
            <person name="Kanjanavas P."/>
            <person name="Yasawong M."/>
        </authorList>
    </citation>
    <scope>NUCLEOTIDE SEQUENCE [LARGE SCALE GENOMIC DNA]</scope>
    <source>
        <strain evidence="2 3">SS0101</strain>
    </source>
</reference>
<accession>A0A558FVN5</accession>
<name>A0A558FVN5_HALVO</name>
<sequence>ARHRRREGPPARRAADCGADESGRASFTYTAPDDVTEIEGDTVTVTLDGASGPGATVTIPLEVRGMGESYEVRNTTASTPEPEDDFDIDDGEVVPSDAFTGDFELLGSAITDGRGPVPVSVTFVVDGEQHHSADWDDVNDRRSHSFSVVGDAGDSLAIIAATDGYVTADSSVDHRQVAVLRDGDRVPRIRGYNGQDDAAEFVAPYISDDGKTMELDSNQAIFLFELGTTDTHSPAFDMQDVVILVTLWEDGEGGD</sequence>
<organism evidence="2 3">
    <name type="scientific">Haloferax volcanii</name>
    <name type="common">Halobacterium volcanii</name>
    <dbReference type="NCBI Taxonomy" id="2246"/>
    <lineage>
        <taxon>Archaea</taxon>
        <taxon>Methanobacteriati</taxon>
        <taxon>Methanobacteriota</taxon>
        <taxon>Stenosarchaea group</taxon>
        <taxon>Halobacteria</taxon>
        <taxon>Halobacteriales</taxon>
        <taxon>Haloferacaceae</taxon>
        <taxon>Haloferax</taxon>
    </lineage>
</organism>
<proteinExistence type="predicted"/>
<comment type="caution">
    <text evidence="2">The sequence shown here is derived from an EMBL/GenBank/DDBJ whole genome shotgun (WGS) entry which is preliminary data.</text>
</comment>